<organism evidence="3 4">
    <name type="scientific">Asanoa siamensis</name>
    <dbReference type="NCBI Taxonomy" id="926357"/>
    <lineage>
        <taxon>Bacteria</taxon>
        <taxon>Bacillati</taxon>
        <taxon>Actinomycetota</taxon>
        <taxon>Actinomycetes</taxon>
        <taxon>Micromonosporales</taxon>
        <taxon>Micromonosporaceae</taxon>
        <taxon>Asanoa</taxon>
    </lineage>
</organism>
<dbReference type="InterPro" id="IPR050564">
    <property type="entry name" value="F420-G6PD/mer"/>
</dbReference>
<evidence type="ECO:0000256" key="1">
    <source>
        <dbReference type="ARBA" id="ARBA00023002"/>
    </source>
</evidence>
<protein>
    <submittedName>
        <fullName evidence="3">LLM class F420-dependent oxidoreductase</fullName>
    </submittedName>
</protein>
<reference evidence="3 4" key="1">
    <citation type="submission" date="2021-01" db="EMBL/GenBank/DDBJ databases">
        <title>Whole genome shotgun sequence of Asanoa siamensis NBRC 107932.</title>
        <authorList>
            <person name="Komaki H."/>
            <person name="Tamura T."/>
        </authorList>
    </citation>
    <scope>NUCLEOTIDE SEQUENCE [LARGE SCALE GENOMIC DNA]</scope>
    <source>
        <strain evidence="3 4">NBRC 107932</strain>
    </source>
</reference>
<proteinExistence type="predicted"/>
<comment type="caution">
    <text evidence="3">The sequence shown here is derived from an EMBL/GenBank/DDBJ whole genome shotgun (WGS) entry which is preliminary data.</text>
</comment>
<sequence>MNLGRVGIWSPELRFGPAEASAEAAAELDEAGFRAIWLPGFGRNSDLFQVSENHLRSTTRAVVITAVLGIFGASPAESAANHVRLRGAYDGRFVLGLGWSSAETARKVGGRTVLRPVQDVAEYLDALDGQVPPGERLLAALGPRMARLGAERTLGIHPFLVTPEYAASIRPIIGDRALLAPHVPVVFSRDPREVRARARDLMAPFFGMPTYGGNLLRQGFTEDDLTHGGTDRLVDALTAWGDADSIAARLRAHLDAGADHVAVQILGGGPGYPRAEWRELAALTERLA</sequence>
<evidence type="ECO:0000313" key="4">
    <source>
        <dbReference type="Proteomes" id="UP000604117"/>
    </source>
</evidence>
<dbReference type="SUPFAM" id="SSF51679">
    <property type="entry name" value="Bacterial luciferase-like"/>
    <property type="match status" value="1"/>
</dbReference>
<gene>
    <name evidence="3" type="ORF">Asi02nite_25660</name>
</gene>
<dbReference type="PANTHER" id="PTHR43244">
    <property type="match status" value="1"/>
</dbReference>
<dbReference type="RefSeq" id="WP_203712802.1">
    <property type="nucleotide sequence ID" value="NZ_BONE01000017.1"/>
</dbReference>
<keyword evidence="1" id="KW-0560">Oxidoreductase</keyword>
<evidence type="ECO:0000313" key="3">
    <source>
        <dbReference type="EMBL" id="GIF73048.1"/>
    </source>
</evidence>
<feature type="domain" description="Luciferase-like" evidence="2">
    <location>
        <begin position="19"/>
        <end position="128"/>
    </location>
</feature>
<accession>A0ABQ4CP21</accession>
<dbReference type="NCBIfam" id="TIGR03620">
    <property type="entry name" value="F420_MSMEG_4141"/>
    <property type="match status" value="1"/>
</dbReference>
<dbReference type="Pfam" id="PF00296">
    <property type="entry name" value="Bac_luciferase"/>
    <property type="match status" value="1"/>
</dbReference>
<keyword evidence="4" id="KW-1185">Reference proteome</keyword>
<dbReference type="InterPro" id="IPR011251">
    <property type="entry name" value="Luciferase-like_dom"/>
</dbReference>
<name>A0ABQ4CP21_9ACTN</name>
<dbReference type="InterPro" id="IPR019922">
    <property type="entry name" value="Lucif-like_OxRdatse_MSMEG_4141"/>
</dbReference>
<dbReference type="PANTHER" id="PTHR43244:SF1">
    <property type="entry name" value="5,10-METHYLENETETRAHYDROMETHANOPTERIN REDUCTASE"/>
    <property type="match status" value="1"/>
</dbReference>
<dbReference type="InterPro" id="IPR036661">
    <property type="entry name" value="Luciferase-like_sf"/>
</dbReference>
<evidence type="ECO:0000259" key="2">
    <source>
        <dbReference type="Pfam" id="PF00296"/>
    </source>
</evidence>
<dbReference type="Proteomes" id="UP000604117">
    <property type="component" value="Unassembled WGS sequence"/>
</dbReference>
<dbReference type="EMBL" id="BONE01000017">
    <property type="protein sequence ID" value="GIF73048.1"/>
    <property type="molecule type" value="Genomic_DNA"/>
</dbReference>
<dbReference type="Gene3D" id="3.20.20.30">
    <property type="entry name" value="Luciferase-like domain"/>
    <property type="match status" value="2"/>
</dbReference>